<proteinExistence type="predicted"/>
<feature type="non-terminal residue" evidence="1">
    <location>
        <position position="1"/>
    </location>
</feature>
<reference evidence="1" key="1">
    <citation type="submission" date="2016-05" db="EMBL/GenBank/DDBJ databases">
        <authorList>
            <person name="Lavstsen T."/>
            <person name="Jespersen J.S."/>
        </authorList>
    </citation>
    <scope>NUCLEOTIDE SEQUENCE</scope>
    <source>
        <tissue evidence="1">Brain</tissue>
    </source>
</reference>
<organism evidence="1">
    <name type="scientific">Nothobranchius kuhntae</name>
    <name type="common">Beira killifish</name>
    <dbReference type="NCBI Taxonomy" id="321403"/>
    <lineage>
        <taxon>Eukaryota</taxon>
        <taxon>Metazoa</taxon>
        <taxon>Chordata</taxon>
        <taxon>Craniata</taxon>
        <taxon>Vertebrata</taxon>
        <taxon>Euteleostomi</taxon>
        <taxon>Actinopterygii</taxon>
        <taxon>Neopterygii</taxon>
        <taxon>Teleostei</taxon>
        <taxon>Neoteleostei</taxon>
        <taxon>Acanthomorphata</taxon>
        <taxon>Ovalentaria</taxon>
        <taxon>Atherinomorphae</taxon>
        <taxon>Cyprinodontiformes</taxon>
        <taxon>Nothobranchiidae</taxon>
        <taxon>Nothobranchius</taxon>
    </lineage>
</organism>
<dbReference type="EMBL" id="HAEE01014569">
    <property type="protein sequence ID" value="SBR34619.1"/>
    <property type="molecule type" value="Transcribed_RNA"/>
</dbReference>
<name>A0A1A8KSJ8_NOTKU</name>
<reference evidence="1" key="2">
    <citation type="submission" date="2016-06" db="EMBL/GenBank/DDBJ databases">
        <title>The genome of a short-lived fish provides insights into sex chromosome evolution and the genetic control of aging.</title>
        <authorList>
            <person name="Reichwald K."/>
            <person name="Felder M."/>
            <person name="Petzold A."/>
            <person name="Koch P."/>
            <person name="Groth M."/>
            <person name="Platzer M."/>
        </authorList>
    </citation>
    <scope>NUCLEOTIDE SEQUENCE</scope>
    <source>
        <tissue evidence="1">Brain</tissue>
    </source>
</reference>
<feature type="non-terminal residue" evidence="1">
    <location>
        <position position="68"/>
    </location>
</feature>
<sequence length="68" mass="8110">KSQRKNTEQNKMGKFFSSGLQSDELVTFDLVKEVEHLRRKYSKESERANQYQVKFDALQIQVTRQTKE</sequence>
<gene>
    <name evidence="1" type="primary">BX323449.4</name>
</gene>
<dbReference type="AlphaFoldDB" id="A0A1A8KSJ8"/>
<accession>A0A1A8KSJ8</accession>
<protein>
    <submittedName>
        <fullName evidence="1">Uncharacterized protein</fullName>
    </submittedName>
</protein>
<evidence type="ECO:0000313" key="1">
    <source>
        <dbReference type="EMBL" id="SBR34619.1"/>
    </source>
</evidence>